<dbReference type="RefSeq" id="XP_011134386.1">
    <property type="nucleotide sequence ID" value="XM_011136084.1"/>
</dbReference>
<proteinExistence type="predicted"/>
<evidence type="ECO:0000313" key="3">
    <source>
        <dbReference type="Proteomes" id="UP000019763"/>
    </source>
</evidence>
<name>A0A023BBR4_GRENI</name>
<feature type="compositionally biased region" description="Polar residues" evidence="1">
    <location>
        <begin position="313"/>
        <end position="323"/>
    </location>
</feature>
<dbReference type="AlphaFoldDB" id="A0A023BBR4"/>
<gene>
    <name evidence="2" type="ORF">GNI_024370</name>
</gene>
<feature type="compositionally biased region" description="Low complexity" evidence="1">
    <location>
        <begin position="349"/>
        <end position="372"/>
    </location>
</feature>
<dbReference type="GeneID" id="22911114"/>
<feature type="region of interest" description="Disordered" evidence="1">
    <location>
        <begin position="313"/>
        <end position="334"/>
    </location>
</feature>
<feature type="region of interest" description="Disordered" evidence="1">
    <location>
        <begin position="349"/>
        <end position="469"/>
    </location>
</feature>
<dbReference type="EMBL" id="AFNH02000180">
    <property type="protein sequence ID" value="EZG79730.1"/>
    <property type="molecule type" value="Genomic_DNA"/>
</dbReference>
<evidence type="ECO:0000313" key="2">
    <source>
        <dbReference type="EMBL" id="EZG79730.1"/>
    </source>
</evidence>
<protein>
    <submittedName>
        <fullName evidence="2">Uncharacterized protein</fullName>
    </submittedName>
</protein>
<dbReference type="VEuPathDB" id="CryptoDB:GNI_024370"/>
<comment type="caution">
    <text evidence="2">The sequence shown here is derived from an EMBL/GenBank/DDBJ whole genome shotgun (WGS) entry which is preliminary data.</text>
</comment>
<accession>A0A023BBR4</accession>
<reference evidence="2" key="1">
    <citation type="submission" date="2013-12" db="EMBL/GenBank/DDBJ databases">
        <authorList>
            <person name="Omoto C.K."/>
            <person name="Sibley D."/>
            <person name="Venepally P."/>
            <person name="Hadjithomas M."/>
            <person name="Karamycheva S."/>
            <person name="Brunk B."/>
            <person name="Roos D."/>
            <person name="Caler E."/>
            <person name="Lorenzi H."/>
        </authorList>
    </citation>
    <scope>NUCLEOTIDE SEQUENCE</scope>
</reference>
<keyword evidence="3" id="KW-1185">Reference proteome</keyword>
<organism evidence="2 3">
    <name type="scientific">Gregarina niphandrodes</name>
    <name type="common">Septate eugregarine</name>
    <dbReference type="NCBI Taxonomy" id="110365"/>
    <lineage>
        <taxon>Eukaryota</taxon>
        <taxon>Sar</taxon>
        <taxon>Alveolata</taxon>
        <taxon>Apicomplexa</taxon>
        <taxon>Conoidasida</taxon>
        <taxon>Gregarinasina</taxon>
        <taxon>Eugregarinorida</taxon>
        <taxon>Gregarinidae</taxon>
        <taxon>Gregarina</taxon>
    </lineage>
</organism>
<sequence>MDTLIDVLFNPTSFTQFGRDDEEAGPNVLPLSLSQPIFHVVYDDCIQYCAISFSIVNVKTDHSSAASAGGAPLLFPSRYNKTTSHLAPISKLCLVAEWEESWIRHNNVDDDKSPKDEPVCELFIYDGFDYYTGHVYAKDIISDKVLVYRSISLGGSKHCQVGFGPTSKPGPKSKDSGAPHTCALNIKYDGVSVFTKPFTVNKCHDQHEEGLLSKYEVPGKFVMLAFKHQLLSWNLNTKLFDAMIHLSKLIDEVTAKTERLVDKQDSERMDILRKATVLINTKKQEIRRLHAILQEHGISLSHMTDTLRDALDNTNQNTKQNSKPKTERIQASDPVVDDTVVRIAKRATTKAATTKAAATKAATTKRPTTKAVTAKKRANSKTPTPRPGASKREEADSANAKPTRFADKQASESDRELEGSTGTAEVLVRNSPDEQDAPMATSVMDAAMVDDEDVPNLFSNWGDGDDGDD</sequence>
<evidence type="ECO:0000256" key="1">
    <source>
        <dbReference type="SAM" id="MobiDB-lite"/>
    </source>
</evidence>
<dbReference type="Proteomes" id="UP000019763">
    <property type="component" value="Unassembled WGS sequence"/>
</dbReference>
<feature type="compositionally biased region" description="Basic and acidic residues" evidence="1">
    <location>
        <begin position="404"/>
        <end position="418"/>
    </location>
</feature>